<keyword evidence="9 11" id="KW-0472">Membrane</keyword>
<feature type="transmembrane region" description="Helical" evidence="11">
    <location>
        <begin position="189"/>
        <end position="212"/>
    </location>
</feature>
<dbReference type="GO" id="GO:0000009">
    <property type="term" value="F:alpha-1,6-mannosyltransferase activity"/>
    <property type="evidence" value="ECO:0007669"/>
    <property type="project" value="InterPro"/>
</dbReference>
<gene>
    <name evidence="13" type="ORF">FHR34_001332</name>
</gene>
<evidence type="ECO:0000256" key="5">
    <source>
        <dbReference type="ARBA" id="ARBA00022679"/>
    </source>
</evidence>
<evidence type="ECO:0000313" key="13">
    <source>
        <dbReference type="EMBL" id="MBB4922339.1"/>
    </source>
</evidence>
<dbReference type="EMBL" id="JACHJV010000001">
    <property type="protein sequence ID" value="MBB4922339.1"/>
    <property type="molecule type" value="Genomic_DNA"/>
</dbReference>
<evidence type="ECO:0000256" key="2">
    <source>
        <dbReference type="ARBA" id="ARBA00004687"/>
    </source>
</evidence>
<dbReference type="PANTHER" id="PTHR12468:SF2">
    <property type="entry name" value="GPI MANNOSYLTRANSFERASE 2"/>
    <property type="match status" value="1"/>
</dbReference>
<evidence type="ECO:0000259" key="12">
    <source>
        <dbReference type="Pfam" id="PF13231"/>
    </source>
</evidence>
<feature type="region of interest" description="Disordered" evidence="10">
    <location>
        <begin position="1"/>
        <end position="33"/>
    </location>
</feature>
<evidence type="ECO:0000256" key="4">
    <source>
        <dbReference type="ARBA" id="ARBA00022676"/>
    </source>
</evidence>
<evidence type="ECO:0000256" key="8">
    <source>
        <dbReference type="ARBA" id="ARBA00022989"/>
    </source>
</evidence>
<keyword evidence="4" id="KW-0328">Glycosyltransferase</keyword>
<comment type="caution">
    <text evidence="13">The sequence shown here is derived from an EMBL/GenBank/DDBJ whole genome shotgun (WGS) entry which is preliminary data.</text>
</comment>
<evidence type="ECO:0000256" key="11">
    <source>
        <dbReference type="SAM" id="Phobius"/>
    </source>
</evidence>
<organism evidence="13 14">
    <name type="scientific">Kitasatospora kifunensis</name>
    <name type="common">Streptomyces kifunensis</name>
    <dbReference type="NCBI Taxonomy" id="58351"/>
    <lineage>
        <taxon>Bacteria</taxon>
        <taxon>Bacillati</taxon>
        <taxon>Actinomycetota</taxon>
        <taxon>Actinomycetes</taxon>
        <taxon>Kitasatosporales</taxon>
        <taxon>Streptomycetaceae</taxon>
        <taxon>Kitasatospora</taxon>
    </lineage>
</organism>
<keyword evidence="7" id="KW-0256">Endoplasmic reticulum</keyword>
<dbReference type="InterPro" id="IPR007315">
    <property type="entry name" value="PIG-V/Gpi18"/>
</dbReference>
<comment type="subcellular location">
    <subcellularLocation>
        <location evidence="1">Endoplasmic reticulum membrane</location>
        <topology evidence="1">Multi-pass membrane protein</topology>
    </subcellularLocation>
</comment>
<dbReference type="AlphaFoldDB" id="A0A7W7QZE6"/>
<keyword evidence="8 11" id="KW-1133">Transmembrane helix</keyword>
<keyword evidence="3" id="KW-0337">GPI-anchor biosynthesis</keyword>
<feature type="transmembrane region" description="Helical" evidence="11">
    <location>
        <begin position="257"/>
        <end position="280"/>
    </location>
</feature>
<dbReference type="GO" id="GO:0004376">
    <property type="term" value="F:GPI mannosyltransferase activity"/>
    <property type="evidence" value="ECO:0007669"/>
    <property type="project" value="InterPro"/>
</dbReference>
<dbReference type="Pfam" id="PF13231">
    <property type="entry name" value="PMT_2"/>
    <property type="match status" value="1"/>
</dbReference>
<feature type="transmembrane region" description="Helical" evidence="11">
    <location>
        <begin position="323"/>
        <end position="342"/>
    </location>
</feature>
<evidence type="ECO:0000256" key="10">
    <source>
        <dbReference type="SAM" id="MobiDB-lite"/>
    </source>
</evidence>
<protein>
    <recommendedName>
        <fullName evidence="12">Glycosyltransferase RgtA/B/C/D-like domain-containing protein</fullName>
    </recommendedName>
</protein>
<feature type="domain" description="Glycosyltransferase RgtA/B/C/D-like" evidence="12">
    <location>
        <begin position="129"/>
        <end position="233"/>
    </location>
</feature>
<comment type="pathway">
    <text evidence="2">Glycolipid biosynthesis; glycosylphosphatidylinositol-anchor biosynthesis.</text>
</comment>
<evidence type="ECO:0000256" key="7">
    <source>
        <dbReference type="ARBA" id="ARBA00022824"/>
    </source>
</evidence>
<dbReference type="InterPro" id="IPR038731">
    <property type="entry name" value="RgtA/B/C-like"/>
</dbReference>
<dbReference type="RefSeq" id="WP_184934530.1">
    <property type="nucleotide sequence ID" value="NZ_JACHJV010000001.1"/>
</dbReference>
<keyword evidence="5" id="KW-0808">Transferase</keyword>
<name>A0A7W7QZE6_KITKI</name>
<feature type="transmembrane region" description="Helical" evidence="11">
    <location>
        <begin position="219"/>
        <end position="245"/>
    </location>
</feature>
<feature type="transmembrane region" description="Helical" evidence="11">
    <location>
        <begin position="150"/>
        <end position="169"/>
    </location>
</feature>
<reference evidence="13 14" key="1">
    <citation type="submission" date="2020-08" db="EMBL/GenBank/DDBJ databases">
        <title>Sequencing the genomes of 1000 actinobacteria strains.</title>
        <authorList>
            <person name="Klenk H.-P."/>
        </authorList>
    </citation>
    <scope>NUCLEOTIDE SEQUENCE [LARGE SCALE GENOMIC DNA]</scope>
    <source>
        <strain evidence="13 14">DSM 41654</strain>
    </source>
</reference>
<dbReference type="Proteomes" id="UP000540506">
    <property type="component" value="Unassembled WGS sequence"/>
</dbReference>
<feature type="transmembrane region" description="Helical" evidence="11">
    <location>
        <begin position="372"/>
        <end position="388"/>
    </location>
</feature>
<feature type="transmembrane region" description="Helical" evidence="11">
    <location>
        <begin position="62"/>
        <end position="79"/>
    </location>
</feature>
<feature type="transmembrane region" description="Helical" evidence="11">
    <location>
        <begin position="119"/>
        <end position="138"/>
    </location>
</feature>
<evidence type="ECO:0000256" key="6">
    <source>
        <dbReference type="ARBA" id="ARBA00022692"/>
    </source>
</evidence>
<feature type="transmembrane region" description="Helical" evidence="11">
    <location>
        <begin position="348"/>
        <end position="365"/>
    </location>
</feature>
<keyword evidence="14" id="KW-1185">Reference proteome</keyword>
<proteinExistence type="predicted"/>
<evidence type="ECO:0000256" key="3">
    <source>
        <dbReference type="ARBA" id="ARBA00022502"/>
    </source>
</evidence>
<dbReference type="UniPathway" id="UPA00196"/>
<evidence type="ECO:0000313" key="14">
    <source>
        <dbReference type="Proteomes" id="UP000540506"/>
    </source>
</evidence>
<accession>A0A7W7QZE6</accession>
<keyword evidence="6 11" id="KW-0812">Transmembrane</keyword>
<sequence length="421" mass="43805">MTDFALQPRPALPAPEEGRPAGATTGPVSGHAPGLVALVPRARRSRGAPRARRLALDWAPPLLLYVVACALQLGLLALLRQPGSPALGRLLLGWDARLFLDVAQYGYPAPGAPRDLSGAWLGSNLAFFPLFPAAVRLVHLVTGASSGDAALAVSRVAGAVAAVLLYRLFGRLYDRRTGLFMVLLTVAQPMAVVLGMGYSEAVFLACAAGALLAAHRGSWAAAAVCGVLAGLTCPSGLAVGVAIGFGAVLTVRQGRSWVGPLLATVAACSAMPGYLLWVGLRTGRADGWFRIQQAGWGTALDWGAHSWDYVTDQMTGGTGWADVSIALLVLAALGGSVLALLWRPWPPLALYGLLVTALAIGQSNYASCKPRLLVPALLFLLPCAVALAKARPWVAWPIAGAAMLAGSWYGAYLLAVWQAVI</sequence>
<dbReference type="GO" id="GO:0006506">
    <property type="term" value="P:GPI anchor biosynthetic process"/>
    <property type="evidence" value="ECO:0007669"/>
    <property type="project" value="UniProtKB-UniPathway"/>
</dbReference>
<evidence type="ECO:0000256" key="9">
    <source>
        <dbReference type="ARBA" id="ARBA00023136"/>
    </source>
</evidence>
<feature type="transmembrane region" description="Helical" evidence="11">
    <location>
        <begin position="394"/>
        <end position="417"/>
    </location>
</feature>
<evidence type="ECO:0000256" key="1">
    <source>
        <dbReference type="ARBA" id="ARBA00004477"/>
    </source>
</evidence>
<dbReference type="PANTHER" id="PTHR12468">
    <property type="entry name" value="GPI MANNOSYLTRANSFERASE 2"/>
    <property type="match status" value="1"/>
</dbReference>
<dbReference type="GO" id="GO:0016020">
    <property type="term" value="C:membrane"/>
    <property type="evidence" value="ECO:0007669"/>
    <property type="project" value="GOC"/>
</dbReference>